<proteinExistence type="predicted"/>
<dbReference type="PANTHER" id="PTHR33481">
    <property type="entry name" value="REVERSE TRANSCRIPTASE"/>
    <property type="match status" value="1"/>
</dbReference>
<evidence type="ECO:0000313" key="1">
    <source>
        <dbReference type="EMBL" id="OGE49209.1"/>
    </source>
</evidence>
<dbReference type="Proteomes" id="UP000177622">
    <property type="component" value="Unassembled WGS sequence"/>
</dbReference>
<sequence>MVPIEPYQELPMVNLEEEDVNDVLQRVTDEGHGQGQKASMLLLDVAGAYDNVSHERLLHNSCSFPTGYGHTEAFGWVDDVCILAVSNSYEENQSAYRALRPDVAVLGGAPIQPLEYAKYLGIWLDKHLKFHIHRKKLLAKAAGSLEALRGISGSTWGVSLISMLASKAGDTVISDRRRLGTESQSTVYTAELSGIEMALAKTISDNKSNTNINGSKRKTAREVIILSDSQAAI</sequence>
<keyword evidence="2" id="KW-1185">Reference proteome</keyword>
<gene>
    <name evidence="1" type="ORF">PENARI_c023G07883</name>
</gene>
<dbReference type="RefSeq" id="XP_022484661.1">
    <property type="nucleotide sequence ID" value="XM_022635573.1"/>
</dbReference>
<evidence type="ECO:0000313" key="2">
    <source>
        <dbReference type="Proteomes" id="UP000177622"/>
    </source>
</evidence>
<evidence type="ECO:0008006" key="3">
    <source>
        <dbReference type="Google" id="ProtNLM"/>
    </source>
</evidence>
<protein>
    <recommendedName>
        <fullName evidence="3">Reverse transcriptase domain-containing protein</fullName>
    </recommendedName>
</protein>
<dbReference type="AlphaFoldDB" id="A0A1F5L8C3"/>
<comment type="caution">
    <text evidence="1">The sequence shown here is derived from an EMBL/GenBank/DDBJ whole genome shotgun (WGS) entry which is preliminary data.</text>
</comment>
<reference evidence="1 2" key="1">
    <citation type="journal article" date="2016" name="Sci. Rep.">
        <title>Penicillium arizonense, a new, genome sequenced fungal species, reveals a high chemical diversity in secreted metabolites.</title>
        <authorList>
            <person name="Grijseels S."/>
            <person name="Nielsen J.C."/>
            <person name="Randelovic M."/>
            <person name="Nielsen J."/>
            <person name="Nielsen K.F."/>
            <person name="Workman M."/>
            <person name="Frisvad J.C."/>
        </authorList>
    </citation>
    <scope>NUCLEOTIDE SEQUENCE [LARGE SCALE GENOMIC DNA]</scope>
    <source>
        <strain evidence="1 2">CBS 141311</strain>
    </source>
</reference>
<dbReference type="STRING" id="1835702.A0A1F5L8C3"/>
<dbReference type="PANTHER" id="PTHR33481:SF1">
    <property type="entry name" value="ENDONUCLEASE_EXONUCLEASE_PHOSPHATASE DOMAIN-CONTAINING PROTEIN-RELATED"/>
    <property type="match status" value="1"/>
</dbReference>
<dbReference type="GeneID" id="34580307"/>
<dbReference type="OrthoDB" id="4357760at2759"/>
<accession>A0A1F5L8C3</accession>
<name>A0A1F5L8C3_PENAI</name>
<organism evidence="1 2">
    <name type="scientific">Penicillium arizonense</name>
    <dbReference type="NCBI Taxonomy" id="1835702"/>
    <lineage>
        <taxon>Eukaryota</taxon>
        <taxon>Fungi</taxon>
        <taxon>Dikarya</taxon>
        <taxon>Ascomycota</taxon>
        <taxon>Pezizomycotina</taxon>
        <taxon>Eurotiomycetes</taxon>
        <taxon>Eurotiomycetidae</taxon>
        <taxon>Eurotiales</taxon>
        <taxon>Aspergillaceae</taxon>
        <taxon>Penicillium</taxon>
    </lineage>
</organism>
<dbReference type="EMBL" id="LXJU01000023">
    <property type="protein sequence ID" value="OGE49209.1"/>
    <property type="molecule type" value="Genomic_DNA"/>
</dbReference>